<dbReference type="Pfam" id="PF01915">
    <property type="entry name" value="Glyco_hydro_3_C"/>
    <property type="match status" value="1"/>
</dbReference>
<gene>
    <name evidence="5" type="ORF">SERLADRAFT_431585</name>
</gene>
<dbReference type="Gene3D" id="3.20.20.300">
    <property type="entry name" value="Glycoside hydrolase, family 3, N-terminal domain"/>
    <property type="match status" value="1"/>
</dbReference>
<dbReference type="Pfam" id="PF14310">
    <property type="entry name" value="Fn3-like"/>
    <property type="match status" value="1"/>
</dbReference>
<keyword evidence="3" id="KW-0326">Glycosidase</keyword>
<dbReference type="InterPro" id="IPR002772">
    <property type="entry name" value="Glyco_hydro_3_C"/>
</dbReference>
<dbReference type="InterPro" id="IPR036962">
    <property type="entry name" value="Glyco_hydro_3_N_sf"/>
</dbReference>
<dbReference type="InterPro" id="IPR017853">
    <property type="entry name" value="GH"/>
</dbReference>
<dbReference type="Proteomes" id="UP000008064">
    <property type="component" value="Unassembled WGS sequence"/>
</dbReference>
<dbReference type="EMBL" id="GL945428">
    <property type="protein sequence ID" value="EGO31283.1"/>
    <property type="molecule type" value="Genomic_DNA"/>
</dbReference>
<evidence type="ECO:0000256" key="2">
    <source>
        <dbReference type="ARBA" id="ARBA00022801"/>
    </source>
</evidence>
<dbReference type="InterPro" id="IPR001764">
    <property type="entry name" value="Glyco_hydro_3_N"/>
</dbReference>
<dbReference type="GeneID" id="18813771"/>
<proteinExistence type="inferred from homology"/>
<evidence type="ECO:0000313" key="5">
    <source>
        <dbReference type="EMBL" id="EGO31283.1"/>
    </source>
</evidence>
<dbReference type="OrthoDB" id="2123594at2759"/>
<dbReference type="PANTHER" id="PTHR30620:SF117">
    <property type="entry name" value="BETA-1,4-XYLOSIDASE (EUROFUNG)"/>
    <property type="match status" value="1"/>
</dbReference>
<dbReference type="FunFam" id="3.40.50.1700:FF:000009">
    <property type="entry name" value="Periplasmic beta-glucosidase"/>
    <property type="match status" value="1"/>
</dbReference>
<accession>F8ND26</accession>
<dbReference type="GO" id="GO:0009251">
    <property type="term" value="P:glucan catabolic process"/>
    <property type="evidence" value="ECO:0007669"/>
    <property type="project" value="TreeGrafter"/>
</dbReference>
<sequence length="814" mass="88783">MMARDRKWSILLGPVFSAVWLSTLAGAGLSPLGVRDDLHFSLEARGMNIDGSLPIYKDPNADIEDRVNDLLPRMTVQEKVSQLIQGDIDGWMNMTDPLDDTLTYNQTGLEQMMEYKSGAIWAGYLAPWDKIVYAITVGQQYLMENTTLGIPAIVQSEGLHGFTDNGTTWPSPIGLAASFNAPLLTEAASTISTEAEGLGYSQLFAPVLDLSRELRWGRVEENYGEDPFLTSQMGRAYVTGVQSGRRRNVSSTAIARVAATCKHFTAYGSPQGGLNIAQVSGGQRELHTYYLKPFHYACVDALSIMTAYASYDGIPNVANTHLLTDILRNEWGYQYFVTSDAGSVDLLITLHGVCATRECAAKIALEHGLSGEMGGGTYTYLTLPDQIQNGTVGISYVDETVKTILRTKFSLGLFENPYPYPDYRSTLRTQATRDLLHQMEREAIILLENRNSVLPLSTNISSIALIGPQSDRVSFGDYVFYNASLNGISPLDGFKEFLENSSVQINFAEGCKLWSNDESEFPAAIAAAKKSDVAIVMVGTWSLDQTLLWTPGTNATTGEHVDLSDLDLVGAQFPLVQAIQATGTPTIVVFVSGKPVTNPWIQENVDAVIQQFYPGELGGLAIAEIVFGATNPSGRLPVSFPRSVGTTPVFYNYLKGSRPVSPGEITPNGTLIFGHQLTQYVLNTPVPTWSFGHGLSYTTFNYTDLQLSSPTIGTSENFNVTVTVHNTGSRDGKEVVQVYMTDIVSSVVTPNQELIGFTKVDIPAGQSQTVTIEVMSWQLAVWTVREEWVVEPGQFNIMIGNSALAVLNTTLTVV</sequence>
<dbReference type="InterPro" id="IPR026891">
    <property type="entry name" value="Fn3-like"/>
</dbReference>
<dbReference type="FunFam" id="2.60.40.10:FF:000495">
    <property type="entry name" value="Periplasmic beta-glucosidase"/>
    <property type="match status" value="1"/>
</dbReference>
<reference evidence="5" key="1">
    <citation type="submission" date="2011-04" db="EMBL/GenBank/DDBJ databases">
        <title>Evolution of plant cell wall degrading machinery underlies the functional diversity of forest fungi.</title>
        <authorList>
            <consortium name="US DOE Joint Genome Institute (JGI-PGF)"/>
            <person name="Eastwood D.C."/>
            <person name="Floudas D."/>
            <person name="Binder M."/>
            <person name="Majcherczyk A."/>
            <person name="Schneider P."/>
            <person name="Aerts A."/>
            <person name="Asiegbu F.O."/>
            <person name="Baker S.E."/>
            <person name="Barry K."/>
            <person name="Bendiksby M."/>
            <person name="Blumentritt M."/>
            <person name="Coutinho P.M."/>
            <person name="Cullen D."/>
            <person name="Cullen D."/>
            <person name="Gathman A."/>
            <person name="Goodell B."/>
            <person name="Henrissat B."/>
            <person name="Ihrmark K."/>
            <person name="Kauserud H."/>
            <person name="Kohler A."/>
            <person name="LaButti K."/>
            <person name="Lapidus A."/>
            <person name="Lavin J.L."/>
            <person name="Lee Y.-H."/>
            <person name="Lindquist E."/>
            <person name="Lilly W."/>
            <person name="Lucas S."/>
            <person name="Morin E."/>
            <person name="Murat C."/>
            <person name="Oguiza J.A."/>
            <person name="Park J."/>
            <person name="Pisabarro A.G."/>
            <person name="Riley R."/>
            <person name="Rosling A."/>
            <person name="Salamov A."/>
            <person name="Schmidt O."/>
            <person name="Schmutz J."/>
            <person name="Skrede I."/>
            <person name="Stenlid J."/>
            <person name="Wiebenga A."/>
            <person name="Xie X."/>
            <person name="Kues U."/>
            <person name="Hibbett D.S."/>
            <person name="Hoffmeister D."/>
            <person name="Hogberg N."/>
            <person name="Martin F."/>
            <person name="Grigoriev I.V."/>
            <person name="Watkinson S.C."/>
        </authorList>
    </citation>
    <scope>NUCLEOTIDE SEQUENCE</scope>
    <source>
        <strain evidence="5">S7.9</strain>
    </source>
</reference>
<dbReference type="InterPro" id="IPR013783">
    <property type="entry name" value="Ig-like_fold"/>
</dbReference>
<comment type="similarity">
    <text evidence="1">Belongs to the glycosyl hydrolase 3 family.</text>
</comment>
<dbReference type="Pfam" id="PF00933">
    <property type="entry name" value="Glyco_hydro_3"/>
    <property type="match status" value="1"/>
</dbReference>
<dbReference type="Gene3D" id="2.60.40.10">
    <property type="entry name" value="Immunoglobulins"/>
    <property type="match status" value="1"/>
</dbReference>
<dbReference type="GO" id="GO:0008422">
    <property type="term" value="F:beta-glucosidase activity"/>
    <property type="evidence" value="ECO:0007669"/>
    <property type="project" value="TreeGrafter"/>
</dbReference>
<feature type="domain" description="Fibronectin type III-like" evidence="4">
    <location>
        <begin position="734"/>
        <end position="803"/>
    </location>
</feature>
<dbReference type="PRINTS" id="PR00133">
    <property type="entry name" value="GLHYDRLASE3"/>
</dbReference>
<evidence type="ECO:0000256" key="3">
    <source>
        <dbReference type="ARBA" id="ARBA00023295"/>
    </source>
</evidence>
<dbReference type="SUPFAM" id="SSF52279">
    <property type="entry name" value="Beta-D-glucan exohydrolase, C-terminal domain"/>
    <property type="match status" value="1"/>
</dbReference>
<name>F8ND26_SERL9</name>
<dbReference type="AlphaFoldDB" id="F8ND26"/>
<dbReference type="HOGENOM" id="CLU_004542_5_1_1"/>
<dbReference type="Gene3D" id="3.40.50.1700">
    <property type="entry name" value="Glycoside hydrolase family 3 C-terminal domain"/>
    <property type="match status" value="1"/>
</dbReference>
<dbReference type="InterPro" id="IPR051915">
    <property type="entry name" value="Cellulose_Degrad_GH3"/>
</dbReference>
<organism>
    <name type="scientific">Serpula lacrymans var. lacrymans (strain S7.9)</name>
    <name type="common">Dry rot fungus</name>
    <dbReference type="NCBI Taxonomy" id="578457"/>
    <lineage>
        <taxon>Eukaryota</taxon>
        <taxon>Fungi</taxon>
        <taxon>Dikarya</taxon>
        <taxon>Basidiomycota</taxon>
        <taxon>Agaricomycotina</taxon>
        <taxon>Agaricomycetes</taxon>
        <taxon>Agaricomycetidae</taxon>
        <taxon>Boletales</taxon>
        <taxon>Coniophorineae</taxon>
        <taxon>Serpulaceae</taxon>
        <taxon>Serpula</taxon>
    </lineage>
</organism>
<evidence type="ECO:0000259" key="4">
    <source>
        <dbReference type="SMART" id="SM01217"/>
    </source>
</evidence>
<dbReference type="PANTHER" id="PTHR30620">
    <property type="entry name" value="PERIPLASMIC BETA-GLUCOSIDASE-RELATED"/>
    <property type="match status" value="1"/>
</dbReference>
<dbReference type="SUPFAM" id="SSF51445">
    <property type="entry name" value="(Trans)glycosidases"/>
    <property type="match status" value="1"/>
</dbReference>
<evidence type="ECO:0000256" key="1">
    <source>
        <dbReference type="ARBA" id="ARBA00005336"/>
    </source>
</evidence>
<keyword evidence="2 5" id="KW-0378">Hydrolase</keyword>
<dbReference type="RefSeq" id="XP_007313167.1">
    <property type="nucleotide sequence ID" value="XM_007313105.1"/>
</dbReference>
<protein>
    <submittedName>
        <fullName evidence="5">Family 3 glycoside hydrolase</fullName>
    </submittedName>
</protein>
<dbReference type="KEGG" id="sla:SERLADRAFT_431585"/>
<dbReference type="InterPro" id="IPR036881">
    <property type="entry name" value="Glyco_hydro_3_C_sf"/>
</dbReference>
<dbReference type="SMART" id="SM01217">
    <property type="entry name" value="Fn3_like"/>
    <property type="match status" value="1"/>
</dbReference>